<comment type="subunit">
    <text evidence="9">The system is composed of three essential subunits: KdpA, KdpB and KdpC.</text>
</comment>
<dbReference type="GeneID" id="97558089"/>
<dbReference type="InterPro" id="IPR004623">
    <property type="entry name" value="KdpA"/>
</dbReference>
<keyword evidence="6 9" id="KW-1133">Transmembrane helix</keyword>
<keyword evidence="3 9" id="KW-0633">Potassium transport</keyword>
<dbReference type="GO" id="GO:0030955">
    <property type="term" value="F:potassium ion binding"/>
    <property type="evidence" value="ECO:0007669"/>
    <property type="project" value="UniProtKB-UniRule"/>
</dbReference>
<feature type="transmembrane region" description="Helical" evidence="9">
    <location>
        <begin position="416"/>
        <end position="437"/>
    </location>
</feature>
<evidence type="ECO:0000256" key="7">
    <source>
        <dbReference type="ARBA" id="ARBA00023065"/>
    </source>
</evidence>
<keyword evidence="5 9" id="KW-0630">Potassium</keyword>
<keyword evidence="11" id="KW-1185">Reference proteome</keyword>
<reference evidence="10" key="1">
    <citation type="journal article" date="2016" name="Genome Announc.">
        <title>Draft genomes of two strains of Paenibacillus glucanolyticus with capability to degrade lignocellulose.</title>
        <authorList>
            <person name="Mathews S.L."/>
            <person name="Pawlak J."/>
            <person name="Grunden A.M."/>
        </authorList>
    </citation>
    <scope>NUCLEOTIDE SEQUENCE [LARGE SCALE GENOMIC DNA]</scope>
    <source>
        <strain evidence="10">SLM1</strain>
    </source>
</reference>
<feature type="transmembrane region" description="Helical" evidence="9">
    <location>
        <begin position="173"/>
        <end position="194"/>
    </location>
</feature>
<dbReference type="PANTHER" id="PTHR30607">
    <property type="entry name" value="POTASSIUM-TRANSPORTING ATPASE A CHAIN"/>
    <property type="match status" value="1"/>
</dbReference>
<evidence type="ECO:0000256" key="2">
    <source>
        <dbReference type="ARBA" id="ARBA00022475"/>
    </source>
</evidence>
<evidence type="ECO:0000256" key="5">
    <source>
        <dbReference type="ARBA" id="ARBA00022958"/>
    </source>
</evidence>
<dbReference type="Pfam" id="PF03814">
    <property type="entry name" value="KdpA"/>
    <property type="match status" value="1"/>
</dbReference>
<evidence type="ECO:0000256" key="1">
    <source>
        <dbReference type="ARBA" id="ARBA00022448"/>
    </source>
</evidence>
<dbReference type="Proteomes" id="UP000076796">
    <property type="component" value="Unassembled WGS sequence"/>
</dbReference>
<dbReference type="AlphaFoldDB" id="A0A163JHD8"/>
<comment type="similarity">
    <text evidence="9">Belongs to the KdpA family.</text>
</comment>
<feature type="transmembrane region" description="Helical" evidence="9">
    <location>
        <begin position="281"/>
        <end position="301"/>
    </location>
</feature>
<feature type="transmembrane region" description="Helical" evidence="9">
    <location>
        <begin position="480"/>
        <end position="505"/>
    </location>
</feature>
<organism evidence="10 11">
    <name type="scientific">Paenibacillus glucanolyticus</name>
    <dbReference type="NCBI Taxonomy" id="59843"/>
    <lineage>
        <taxon>Bacteria</taxon>
        <taxon>Bacillati</taxon>
        <taxon>Bacillota</taxon>
        <taxon>Bacilli</taxon>
        <taxon>Bacillales</taxon>
        <taxon>Paenibacillaceae</taxon>
        <taxon>Paenibacillus</taxon>
    </lineage>
</organism>
<dbReference type="EMBL" id="LWMH01000001">
    <property type="protein sequence ID" value="KZS46583.1"/>
    <property type="molecule type" value="Genomic_DNA"/>
</dbReference>
<evidence type="ECO:0000256" key="6">
    <source>
        <dbReference type="ARBA" id="ARBA00022989"/>
    </source>
</evidence>
<keyword evidence="4 9" id="KW-0812">Transmembrane</keyword>
<keyword evidence="8 9" id="KW-0472">Membrane</keyword>
<feature type="transmembrane region" description="Helical" evidence="9">
    <location>
        <begin position="377"/>
        <end position="396"/>
    </location>
</feature>
<comment type="subcellular location">
    <subcellularLocation>
        <location evidence="9">Cell membrane</location>
        <topology evidence="9">Multi-pass membrane protein</topology>
    </subcellularLocation>
</comment>
<keyword evidence="1 9" id="KW-0813">Transport</keyword>
<dbReference type="GO" id="GO:0005886">
    <property type="term" value="C:plasma membrane"/>
    <property type="evidence" value="ECO:0007669"/>
    <property type="project" value="UniProtKB-SubCell"/>
</dbReference>
<feature type="transmembrane region" description="Helical" evidence="9">
    <location>
        <begin position="253"/>
        <end position="274"/>
    </location>
</feature>
<gene>
    <name evidence="9" type="primary">kdpA</name>
    <name evidence="10" type="ORF">AWU65_11975</name>
</gene>
<feature type="transmembrane region" description="Helical" evidence="9">
    <location>
        <begin position="6"/>
        <end position="25"/>
    </location>
</feature>
<dbReference type="PIRSF" id="PIRSF001294">
    <property type="entry name" value="K_ATPaseA"/>
    <property type="match status" value="1"/>
</dbReference>
<dbReference type="HAMAP" id="MF_00275">
    <property type="entry name" value="KdpA"/>
    <property type="match status" value="1"/>
</dbReference>
<accession>A0A163JHD8</accession>
<evidence type="ECO:0000256" key="8">
    <source>
        <dbReference type="ARBA" id="ARBA00023136"/>
    </source>
</evidence>
<keyword evidence="7 9" id="KW-0406">Ion transport</keyword>
<comment type="function">
    <text evidence="9">Part of the high-affinity ATP-driven potassium transport (or Kdp) system, which catalyzes the hydrolysis of ATP coupled with the electrogenic transport of potassium into the cytoplasm. This subunit binds the extracellular potassium ions and delivers the ions to the membrane domain of KdpB through an intramembrane tunnel.</text>
</comment>
<protein>
    <recommendedName>
        <fullName evidence="9">Potassium-transporting ATPase potassium-binding subunit</fullName>
    </recommendedName>
    <alternativeName>
        <fullName evidence="9">ATP phosphohydrolase [potassium-transporting] A chain</fullName>
    </alternativeName>
    <alternativeName>
        <fullName evidence="9">Potassium-binding and translocating subunit A</fullName>
    </alternativeName>
    <alternativeName>
        <fullName evidence="9">Potassium-translocating ATPase A chain</fullName>
    </alternativeName>
</protein>
<dbReference type="PANTHER" id="PTHR30607:SF2">
    <property type="entry name" value="POTASSIUM-TRANSPORTING ATPASE POTASSIUM-BINDING SUBUNIT"/>
    <property type="match status" value="1"/>
</dbReference>
<dbReference type="NCBIfam" id="TIGR00680">
    <property type="entry name" value="kdpA"/>
    <property type="match status" value="1"/>
</dbReference>
<evidence type="ECO:0000313" key="10">
    <source>
        <dbReference type="EMBL" id="KZS46583.1"/>
    </source>
</evidence>
<dbReference type="OrthoDB" id="9763796at2"/>
<feature type="transmembrane region" description="Helical" evidence="9">
    <location>
        <begin position="62"/>
        <end position="82"/>
    </location>
</feature>
<name>A0A163JHD8_9BACL</name>
<evidence type="ECO:0000256" key="3">
    <source>
        <dbReference type="ARBA" id="ARBA00022538"/>
    </source>
</evidence>
<proteinExistence type="inferred from homology"/>
<feature type="transmembrane region" description="Helical" evidence="9">
    <location>
        <begin position="526"/>
        <end position="553"/>
    </location>
</feature>
<feature type="transmembrane region" description="Helical" evidence="9">
    <location>
        <begin position="127"/>
        <end position="153"/>
    </location>
</feature>
<evidence type="ECO:0000313" key="11">
    <source>
        <dbReference type="Proteomes" id="UP000076796"/>
    </source>
</evidence>
<dbReference type="STRING" id="59843.A3958_11520"/>
<comment type="caution">
    <text evidence="10">The sequence shown here is derived from an EMBL/GenBank/DDBJ whole genome shotgun (WGS) entry which is preliminary data.</text>
</comment>
<dbReference type="RefSeq" id="WP_063478398.1">
    <property type="nucleotide sequence ID" value="NZ_CP147845.1"/>
</dbReference>
<keyword evidence="2 9" id="KW-1003">Cell membrane</keyword>
<dbReference type="GO" id="GO:0008556">
    <property type="term" value="F:P-type potassium transmembrane transporter activity"/>
    <property type="evidence" value="ECO:0007669"/>
    <property type="project" value="InterPro"/>
</dbReference>
<evidence type="ECO:0000256" key="9">
    <source>
        <dbReference type="HAMAP-Rule" id="MF_00275"/>
    </source>
</evidence>
<sequence>MGIIQIAIVILVLLLLVKPLGTYLYQVFRNEDNRTDKWFSWAEKPIFALIGLKDRKGMTWKGYALSFVITNIILVASGYLILRLQKVLPFNPNGIDNMESTLSFNTIISFMTNTNLQHYSGESGLSYFAQMAVITMMMFTSAATGLCVAIAFIRAVTSKGTTVGNFFEDFVKAHIRVFIPAAFIIAMVLVALQVPQTLKPALSVTTMEGSEQQIAVGPVAALESIKHLGTNGGGYMGVNSSHPFENPSPLTNVIEILCMWSLGAALPYTFGLFAKSRKQGWIIFSVMMTLFIGFLSLNYAAESNGNPALNRLGIDASQGSMEGKEVRFGIAQSSLFTTVTTAATTGSVNNMHDTLTPLGGITPLSLMMLNSVFGGKGVGLMNMLMYAILAVFLAGLMVGRTPEFLGRKIEAREMKLIAIVILVHPFIILAPTALALMTDAGQAGITNAGFHGISQVLYEYTSSAANNGSGFEGLADNTPFWNITTGLVMLFGRYISMIALLAVGGSLMRKQWVPETLGTFRTDNKLFAGILLAVVLIIGALTFLPVLVLGPIAEHLTIR</sequence>
<evidence type="ECO:0000256" key="4">
    <source>
        <dbReference type="ARBA" id="ARBA00022692"/>
    </source>
</evidence>